<gene>
    <name evidence="5" type="ORF">TVAG_421090</name>
</gene>
<dbReference type="eggNOG" id="KOG0504">
    <property type="taxonomic scope" value="Eukaryota"/>
</dbReference>
<dbReference type="RefSeq" id="XP_001315444.1">
    <property type="nucleotide sequence ID" value="XM_001315409.1"/>
</dbReference>
<keyword evidence="6" id="KW-1185">Reference proteome</keyword>
<dbReference type="Pfam" id="PF00023">
    <property type="entry name" value="Ank"/>
    <property type="match status" value="1"/>
</dbReference>
<evidence type="ECO:0000256" key="2">
    <source>
        <dbReference type="ARBA" id="ARBA00023043"/>
    </source>
</evidence>
<dbReference type="STRING" id="5722.A2EVT4"/>
<evidence type="ECO:0000256" key="4">
    <source>
        <dbReference type="SAM" id="MobiDB-lite"/>
    </source>
</evidence>
<name>A2EVT4_TRIV3</name>
<dbReference type="PROSITE" id="PS50297">
    <property type="entry name" value="ANK_REP_REGION"/>
    <property type="match status" value="4"/>
</dbReference>
<dbReference type="InterPro" id="IPR002110">
    <property type="entry name" value="Ankyrin_rpt"/>
</dbReference>
<feature type="repeat" description="ANK" evidence="3">
    <location>
        <begin position="298"/>
        <end position="330"/>
    </location>
</feature>
<dbReference type="SMART" id="SM00248">
    <property type="entry name" value="ANK"/>
    <property type="match status" value="19"/>
</dbReference>
<dbReference type="KEGG" id="tva:4761061"/>
<dbReference type="SUPFAM" id="SSF48403">
    <property type="entry name" value="Ankyrin repeat"/>
    <property type="match status" value="6"/>
</dbReference>
<dbReference type="SMR" id="A2EVT4"/>
<dbReference type="VEuPathDB" id="TrichDB:TVAGG3_0204220"/>
<reference evidence="5" key="2">
    <citation type="journal article" date="2007" name="Science">
        <title>Draft genome sequence of the sexually transmitted pathogen Trichomonas vaginalis.</title>
        <authorList>
            <person name="Carlton J.M."/>
            <person name="Hirt R.P."/>
            <person name="Silva J.C."/>
            <person name="Delcher A.L."/>
            <person name="Schatz M."/>
            <person name="Zhao Q."/>
            <person name="Wortman J.R."/>
            <person name="Bidwell S.L."/>
            <person name="Alsmark U.C.M."/>
            <person name="Besteiro S."/>
            <person name="Sicheritz-Ponten T."/>
            <person name="Noel C.J."/>
            <person name="Dacks J.B."/>
            <person name="Foster P.G."/>
            <person name="Simillion C."/>
            <person name="Van de Peer Y."/>
            <person name="Miranda-Saavedra D."/>
            <person name="Barton G.J."/>
            <person name="Westrop G.D."/>
            <person name="Mueller S."/>
            <person name="Dessi D."/>
            <person name="Fiori P.L."/>
            <person name="Ren Q."/>
            <person name="Paulsen I."/>
            <person name="Zhang H."/>
            <person name="Bastida-Corcuera F.D."/>
            <person name="Simoes-Barbosa A."/>
            <person name="Brown M.T."/>
            <person name="Hayes R.D."/>
            <person name="Mukherjee M."/>
            <person name="Okumura C.Y."/>
            <person name="Schneider R."/>
            <person name="Smith A.J."/>
            <person name="Vanacova S."/>
            <person name="Villalvazo M."/>
            <person name="Haas B.J."/>
            <person name="Pertea M."/>
            <person name="Feldblyum T.V."/>
            <person name="Utterback T.R."/>
            <person name="Shu C.L."/>
            <person name="Osoegawa K."/>
            <person name="de Jong P.J."/>
            <person name="Hrdy I."/>
            <person name="Horvathova L."/>
            <person name="Zubacova Z."/>
            <person name="Dolezal P."/>
            <person name="Malik S.B."/>
            <person name="Logsdon J.M. Jr."/>
            <person name="Henze K."/>
            <person name="Gupta A."/>
            <person name="Wang C.C."/>
            <person name="Dunne R.L."/>
            <person name="Upcroft J.A."/>
            <person name="Upcroft P."/>
            <person name="White O."/>
            <person name="Salzberg S.L."/>
            <person name="Tang P."/>
            <person name="Chiu C.-H."/>
            <person name="Lee Y.-S."/>
            <person name="Embley T.M."/>
            <person name="Coombs G.H."/>
            <person name="Mottram J.C."/>
            <person name="Tachezy J."/>
            <person name="Fraser-Liggett C.M."/>
            <person name="Johnson P.J."/>
        </authorList>
    </citation>
    <scope>NUCLEOTIDE SEQUENCE [LARGE SCALE GENOMIC DNA]</scope>
    <source>
        <strain evidence="5">G3</strain>
    </source>
</reference>
<feature type="repeat" description="ANK" evidence="3">
    <location>
        <begin position="680"/>
        <end position="712"/>
    </location>
</feature>
<evidence type="ECO:0000256" key="3">
    <source>
        <dbReference type="PROSITE-ProRule" id="PRU00023"/>
    </source>
</evidence>
<evidence type="ECO:0000313" key="6">
    <source>
        <dbReference type="Proteomes" id="UP000001542"/>
    </source>
</evidence>
<evidence type="ECO:0000313" key="5">
    <source>
        <dbReference type="EMBL" id="EAY03221.1"/>
    </source>
</evidence>
<dbReference type="InterPro" id="IPR036770">
    <property type="entry name" value="Ankyrin_rpt-contain_sf"/>
</dbReference>
<protein>
    <recommendedName>
        <fullName evidence="7">DUF3447 domain-containing protein</fullName>
    </recommendedName>
</protein>
<dbReference type="EMBL" id="DS113511">
    <property type="protein sequence ID" value="EAY03221.1"/>
    <property type="molecule type" value="Genomic_DNA"/>
</dbReference>
<dbReference type="InParanoid" id="A2EVT4"/>
<evidence type="ECO:0000256" key="1">
    <source>
        <dbReference type="ARBA" id="ARBA00022737"/>
    </source>
</evidence>
<dbReference type="PROSITE" id="PS50088">
    <property type="entry name" value="ANK_REPEAT"/>
    <property type="match status" value="4"/>
</dbReference>
<feature type="compositionally biased region" description="Basic and acidic residues" evidence="4">
    <location>
        <begin position="1374"/>
        <end position="1388"/>
    </location>
</feature>
<feature type="repeat" description="ANK" evidence="3">
    <location>
        <begin position="394"/>
        <end position="426"/>
    </location>
</feature>
<proteinExistence type="predicted"/>
<keyword evidence="2 3" id="KW-0040">ANK repeat</keyword>
<dbReference type="PANTHER" id="PTHR24198:SF165">
    <property type="entry name" value="ANKYRIN REPEAT-CONTAINING PROTEIN-RELATED"/>
    <property type="match status" value="1"/>
</dbReference>
<dbReference type="VEuPathDB" id="TrichDB:TVAG_421090"/>
<feature type="region of interest" description="Disordered" evidence="4">
    <location>
        <begin position="1348"/>
        <end position="1388"/>
    </location>
</feature>
<feature type="repeat" description="ANK" evidence="3">
    <location>
        <begin position="1247"/>
        <end position="1279"/>
    </location>
</feature>
<dbReference type="Gene3D" id="1.25.40.20">
    <property type="entry name" value="Ankyrin repeat-containing domain"/>
    <property type="match status" value="6"/>
</dbReference>
<dbReference type="Proteomes" id="UP000001542">
    <property type="component" value="Unassembled WGS sequence"/>
</dbReference>
<accession>A2EVT4</accession>
<dbReference type="PANTHER" id="PTHR24198">
    <property type="entry name" value="ANKYRIN REPEAT AND PROTEIN KINASE DOMAIN-CONTAINING PROTEIN"/>
    <property type="match status" value="1"/>
</dbReference>
<evidence type="ECO:0008006" key="7">
    <source>
        <dbReference type="Google" id="ProtNLM"/>
    </source>
</evidence>
<reference evidence="5" key="1">
    <citation type="submission" date="2006-10" db="EMBL/GenBank/DDBJ databases">
        <authorList>
            <person name="Amadeo P."/>
            <person name="Zhao Q."/>
            <person name="Wortman J."/>
            <person name="Fraser-Liggett C."/>
            <person name="Carlton J."/>
        </authorList>
    </citation>
    <scope>NUCLEOTIDE SEQUENCE</scope>
    <source>
        <strain evidence="5">G3</strain>
    </source>
</reference>
<feature type="region of interest" description="Disordered" evidence="4">
    <location>
        <begin position="1222"/>
        <end position="1241"/>
    </location>
</feature>
<organism evidence="5 6">
    <name type="scientific">Trichomonas vaginalis (strain ATCC PRA-98 / G3)</name>
    <dbReference type="NCBI Taxonomy" id="412133"/>
    <lineage>
        <taxon>Eukaryota</taxon>
        <taxon>Metamonada</taxon>
        <taxon>Parabasalia</taxon>
        <taxon>Trichomonadida</taxon>
        <taxon>Trichomonadidae</taxon>
        <taxon>Trichomonas</taxon>
    </lineage>
</organism>
<keyword evidence="1" id="KW-0677">Repeat</keyword>
<sequence length="1420" mass="164940">MEYPITMTEIPTNLLKIAEFCNNVWCSSLKEDDIQNISNLITEISQNKHKPPILRTVLERASTIIEHRKPNFDKIIQENLNDVKPLEIAQKPKENSSEQILEKKNKAIEAITAKDFEKLKEIAADIDFPFKVEDDESSSILKIASEIDDNQQIISFISDFGDKERENAILSGNIDVIKRIENDGYSFKQYLPFSIEVNQNKISDYILQKYPQKIDAKQCLESFNIQAFCYCVNNNFVDDSIFELIFDSHFFELSDFILEKTDLKIPVNLLIKYIKTEEKEMIDYILNKRIDLNSANEENETPLIAAIKKDDVDLVNLLISKGSDVNLVVNDVCPFTACVDMNSMKMIKLLEKKGLKVKNSLKKPILIYAIEKNAETIVNYFLSKNMSVFVSDQNGRFPLYYALESGNIKIVKSLLDKKANLNQVDKSGTNGLFVAKDFDIFSLLIEKGADVNALNKEKMPILIHSIQNLQGKFSILLINKNADFEKQFRNKTAIVHAIEQKQRDVVKLLLEKECKLPERIFTNALESLDYEIIKLVVEKGVKTDYQQKKLPILYGIESQSLELCKFLVERGFEINGTFSKKPVSFFAFNSKNPEITKYLVSKGLDLNSYFEPQNIYLIHYIITKCNSKIGLALEKYIDLSVVDGNGKSPLILAIDNKLSREIIEKLINKNHDLVNMNDKEGKYPLYYALKYINSDVIKLLLENGVNPNTTQYDNQDIIFYLIKKNVSVELIKLFIDHGLEFHQSDKNGKKALHHAIKIKNKDIIGFLVDNGCFNDFGVKYEEKIASLFQIPDSHDEGLSIFFDYIVQNHIETSFFKNDLFNFAFKSKNLRFLKILAEKFEAIEASLKKELIKYVETTTKYDETYIELLEFMLEHIENKGIRDESGKPILLIAIEKSIPIKLFEFLIKKGVSMDDHFNLYPIIFHAIKMNKEEYYKLMITNKCKLERNQSNYLKITPDKNEPMNAAYIYAIETKDTDLLSFLKSYNFKIDTYQIIYDSITYDFSDEVKYLNKFNYPPENFIELFRYAIYMKNITIIDYFLDVSINKYHLSVYSFFAEAMRIKDKDLVYKLYQARKKIFESKQQKSLENKTIFRNEDEKPFMFYVYEFMTKKFATFFKNLGIDFNAVDKLGRNCLMYAIDKSADSEIIKKLVKYGIDVNIKAKNGKTPLMFAISNSMKAVKELADENDITRKTNIINKNFEIMKILIENGADINYKYFPTPKKQVDGKYGKKPNQRQKETEKKEQVIENFRTPIFYALRIGRVDIVSYFIEKGANLTIQSGYGNLLVLNALESAKYKLKEESILEIVKLLFEKGAMDKKSNKSITNLMGKCRDLGFNEIEDFLVTMRPKMRKKTNKQNSTNNKFFAPQRKPNKTTYNDERKKELPHKSTKPKNEEIIIMDDVPFIYEFSDDDGDEMYGDECF</sequence>
<dbReference type="Pfam" id="PF12796">
    <property type="entry name" value="Ank_2"/>
    <property type="match status" value="5"/>
</dbReference>